<dbReference type="InterPro" id="IPR036680">
    <property type="entry name" value="SPOR-like_sf"/>
</dbReference>
<reference evidence="4 5" key="1">
    <citation type="journal article" date="2016" name="Nat. Commun.">
        <title>Thousands of microbial genomes shed light on interconnected biogeochemical processes in an aquifer system.</title>
        <authorList>
            <person name="Anantharaman K."/>
            <person name="Brown C.T."/>
            <person name="Hug L.A."/>
            <person name="Sharon I."/>
            <person name="Castelle C.J."/>
            <person name="Probst A.J."/>
            <person name="Thomas B.C."/>
            <person name="Singh A."/>
            <person name="Wilkins M.J."/>
            <person name="Karaoz U."/>
            <person name="Brodie E.L."/>
            <person name="Williams K.H."/>
            <person name="Hubbard S.S."/>
            <person name="Banfield J.F."/>
        </authorList>
    </citation>
    <scope>NUCLEOTIDE SEQUENCE [LARGE SCALE GENOMIC DNA]</scope>
</reference>
<dbReference type="STRING" id="1817758.A2150_00735"/>
<dbReference type="InterPro" id="IPR007730">
    <property type="entry name" value="SPOR-like_dom"/>
</dbReference>
<dbReference type="InterPro" id="IPR052521">
    <property type="entry name" value="Cell_div_SPOR-domain"/>
</dbReference>
<dbReference type="PANTHER" id="PTHR38687:SF1">
    <property type="entry name" value="CELL DIVISION PROTEIN DEDD"/>
    <property type="match status" value="1"/>
</dbReference>
<keyword evidence="2" id="KW-0472">Membrane</keyword>
<dbReference type="PANTHER" id="PTHR38687">
    <property type="entry name" value="CELL DIVISION PROTEIN DEDD-RELATED"/>
    <property type="match status" value="1"/>
</dbReference>
<dbReference type="Proteomes" id="UP000177925">
    <property type="component" value="Unassembled WGS sequence"/>
</dbReference>
<dbReference type="GO" id="GO:0030428">
    <property type="term" value="C:cell septum"/>
    <property type="evidence" value="ECO:0007669"/>
    <property type="project" value="TreeGrafter"/>
</dbReference>
<dbReference type="Pfam" id="PF05036">
    <property type="entry name" value="SPOR"/>
    <property type="match status" value="1"/>
</dbReference>
<dbReference type="PROSITE" id="PS51724">
    <property type="entry name" value="SPOR"/>
    <property type="match status" value="1"/>
</dbReference>
<sequence>MTERDDNHDFDPKHRIVGAVILVALAVIFLPMILNKQPEPPAVAPIAGIPPTDSKVVTAPVAPREPAPAAEPAKEPAPAVKEPVSEPPAVKPAAPAAKPATPEKKPDKPAVKNKPAAKVEKGWVVQVGVFASAENAKHLRDKLRKQGFAAEIDNLTVDAKSMARVRVGPYRDNAAAKTAQAHLQNEAGVKGVVLAYP</sequence>
<dbReference type="EMBL" id="MFSS01000059">
    <property type="protein sequence ID" value="OGI43351.1"/>
    <property type="molecule type" value="Genomic_DNA"/>
</dbReference>
<dbReference type="SUPFAM" id="SSF110997">
    <property type="entry name" value="Sporulation related repeat"/>
    <property type="match status" value="1"/>
</dbReference>
<evidence type="ECO:0000313" key="4">
    <source>
        <dbReference type="EMBL" id="OGI43351.1"/>
    </source>
</evidence>
<dbReference type="GO" id="GO:0032506">
    <property type="term" value="P:cytokinetic process"/>
    <property type="evidence" value="ECO:0007669"/>
    <property type="project" value="TreeGrafter"/>
</dbReference>
<gene>
    <name evidence="4" type="ORF">A2150_00735</name>
</gene>
<feature type="transmembrane region" description="Helical" evidence="2">
    <location>
        <begin position="16"/>
        <end position="34"/>
    </location>
</feature>
<dbReference type="GO" id="GO:0042834">
    <property type="term" value="F:peptidoglycan binding"/>
    <property type="evidence" value="ECO:0007669"/>
    <property type="project" value="InterPro"/>
</dbReference>
<name>A0A1F6TDY8_9PROT</name>
<feature type="compositionally biased region" description="Low complexity" evidence="1">
    <location>
        <begin position="45"/>
        <end position="84"/>
    </location>
</feature>
<feature type="compositionally biased region" description="Basic and acidic residues" evidence="1">
    <location>
        <begin position="101"/>
        <end position="110"/>
    </location>
</feature>
<dbReference type="GO" id="GO:0032153">
    <property type="term" value="C:cell division site"/>
    <property type="evidence" value="ECO:0007669"/>
    <property type="project" value="TreeGrafter"/>
</dbReference>
<evidence type="ECO:0000256" key="1">
    <source>
        <dbReference type="SAM" id="MobiDB-lite"/>
    </source>
</evidence>
<keyword evidence="2" id="KW-1133">Transmembrane helix</keyword>
<dbReference type="AlphaFoldDB" id="A0A1F6TDY8"/>
<dbReference type="Gene3D" id="3.30.70.1070">
    <property type="entry name" value="Sporulation related repeat"/>
    <property type="match status" value="1"/>
</dbReference>
<evidence type="ECO:0000259" key="3">
    <source>
        <dbReference type="PROSITE" id="PS51724"/>
    </source>
</evidence>
<protein>
    <recommendedName>
        <fullName evidence="3">SPOR domain-containing protein</fullName>
    </recommendedName>
</protein>
<feature type="compositionally biased region" description="Low complexity" evidence="1">
    <location>
        <begin position="91"/>
        <end position="100"/>
    </location>
</feature>
<organism evidence="4 5">
    <name type="scientific">Candidatus Muproteobacteria bacterium RBG_16_64_11</name>
    <dbReference type="NCBI Taxonomy" id="1817758"/>
    <lineage>
        <taxon>Bacteria</taxon>
        <taxon>Pseudomonadati</taxon>
        <taxon>Pseudomonadota</taxon>
        <taxon>Candidatus Muproteobacteria</taxon>
    </lineage>
</organism>
<evidence type="ECO:0000256" key="2">
    <source>
        <dbReference type="SAM" id="Phobius"/>
    </source>
</evidence>
<proteinExistence type="predicted"/>
<feature type="region of interest" description="Disordered" evidence="1">
    <location>
        <begin position="45"/>
        <end position="116"/>
    </location>
</feature>
<keyword evidence="2" id="KW-0812">Transmembrane</keyword>
<feature type="domain" description="SPOR" evidence="3">
    <location>
        <begin position="117"/>
        <end position="196"/>
    </location>
</feature>
<comment type="caution">
    <text evidence="4">The sequence shown here is derived from an EMBL/GenBank/DDBJ whole genome shotgun (WGS) entry which is preliminary data.</text>
</comment>
<accession>A0A1F6TDY8</accession>
<evidence type="ECO:0000313" key="5">
    <source>
        <dbReference type="Proteomes" id="UP000177925"/>
    </source>
</evidence>